<accession>A0AAD6JWP1</accession>
<reference evidence="1 2" key="1">
    <citation type="journal article" date="2023" name="Int. J. Mol. Sci.">
        <title>De Novo Assembly and Annotation of 11 Diverse Shrub Willow (Salix) Genomes Reveals Novel Gene Organization in Sex-Linked Regions.</title>
        <authorList>
            <person name="Hyden B."/>
            <person name="Feng K."/>
            <person name="Yates T.B."/>
            <person name="Jawdy S."/>
            <person name="Cereghino C."/>
            <person name="Smart L.B."/>
            <person name="Muchero W."/>
        </authorList>
    </citation>
    <scope>NUCLEOTIDE SEQUENCE [LARGE SCALE GENOMIC DNA]</scope>
    <source>
        <tissue evidence="1">Shoot tip</tissue>
    </source>
</reference>
<evidence type="ECO:0000313" key="2">
    <source>
        <dbReference type="Proteomes" id="UP001162972"/>
    </source>
</evidence>
<dbReference type="EMBL" id="JAPFFJ010000014">
    <property type="protein sequence ID" value="KAJ6411529.1"/>
    <property type="molecule type" value="Genomic_DNA"/>
</dbReference>
<protein>
    <submittedName>
        <fullName evidence="1">Uncharacterized protein</fullName>
    </submittedName>
</protein>
<feature type="non-terminal residue" evidence="1">
    <location>
        <position position="9"/>
    </location>
</feature>
<comment type="caution">
    <text evidence="1">The sequence shown here is derived from an EMBL/GenBank/DDBJ whole genome shotgun (WGS) entry which is preliminary data.</text>
</comment>
<sequence length="9" mass="894">MSAGGVHHV</sequence>
<evidence type="ECO:0000313" key="1">
    <source>
        <dbReference type="EMBL" id="KAJ6411529.1"/>
    </source>
</evidence>
<name>A0AAD6JWP1_9ROSI</name>
<keyword evidence="2" id="KW-1185">Reference proteome</keyword>
<proteinExistence type="predicted"/>
<dbReference type="Proteomes" id="UP001162972">
    <property type="component" value="Chromosome 15Z"/>
</dbReference>
<organism evidence="1 2">
    <name type="scientific">Salix udensis</name>
    <dbReference type="NCBI Taxonomy" id="889485"/>
    <lineage>
        <taxon>Eukaryota</taxon>
        <taxon>Viridiplantae</taxon>
        <taxon>Streptophyta</taxon>
        <taxon>Embryophyta</taxon>
        <taxon>Tracheophyta</taxon>
        <taxon>Spermatophyta</taxon>
        <taxon>Magnoliopsida</taxon>
        <taxon>eudicotyledons</taxon>
        <taxon>Gunneridae</taxon>
        <taxon>Pentapetalae</taxon>
        <taxon>rosids</taxon>
        <taxon>fabids</taxon>
        <taxon>Malpighiales</taxon>
        <taxon>Salicaceae</taxon>
        <taxon>Saliceae</taxon>
        <taxon>Salix</taxon>
    </lineage>
</organism>
<gene>
    <name evidence="1" type="ORF">OIU84_008163</name>
</gene>